<proteinExistence type="inferred from homology"/>
<dbReference type="PANTHER" id="PTHR42928:SF5">
    <property type="entry name" value="BLR1237 PROTEIN"/>
    <property type="match status" value="1"/>
</dbReference>
<evidence type="ECO:0000256" key="1">
    <source>
        <dbReference type="ARBA" id="ARBA00006987"/>
    </source>
</evidence>
<dbReference type="RefSeq" id="WP_179588987.1">
    <property type="nucleotide sequence ID" value="NZ_JACBYR010000002.1"/>
</dbReference>
<protein>
    <submittedName>
        <fullName evidence="3">Tripartite-type tricarboxylate transporter receptor subunit TctC</fullName>
    </submittedName>
</protein>
<organism evidence="3 4">
    <name type="scientific">Pigmentiphaga litoralis</name>
    <dbReference type="NCBI Taxonomy" id="516702"/>
    <lineage>
        <taxon>Bacteria</taxon>
        <taxon>Pseudomonadati</taxon>
        <taxon>Pseudomonadota</taxon>
        <taxon>Betaproteobacteria</taxon>
        <taxon>Burkholderiales</taxon>
        <taxon>Alcaligenaceae</taxon>
        <taxon>Pigmentiphaga</taxon>
    </lineage>
</organism>
<gene>
    <name evidence="3" type="ORF">FHW18_004265</name>
</gene>
<dbReference type="InterPro" id="IPR042100">
    <property type="entry name" value="Bug_dom1"/>
</dbReference>
<sequence length="329" mass="33290">MPACLTRASALAAVLSLSALLVAGPGAAQPAPYPNGPVRFIVPATPGGTTDVVARLVAKHLADAWASPVIVENRAGGGGVVGASYVVGTKPDGQTVLIVPSAFGVRAALDHKLTFDPMKDLVGIGLMARAPSFLVVSPSLNVKTVPELVAASRAAPNGVIYGSAGVGSTGHLHAALFASMGGFPGTHAAYRGTPEAVTDAMLGRVQYVFSPGPNALPLAKDGRVVILASSSAAGAKFLPGVPTVSQAGLPGYEGDDWFGALVPTGTPMAVREKLSRDIAAALAKPEVRDRLNEVGADAVSSTPSEFDAMLLAYVAKTRKLGDEIGISLN</sequence>
<dbReference type="SUPFAM" id="SSF53850">
    <property type="entry name" value="Periplasmic binding protein-like II"/>
    <property type="match status" value="1"/>
</dbReference>
<dbReference type="Proteomes" id="UP000542125">
    <property type="component" value="Unassembled WGS sequence"/>
</dbReference>
<dbReference type="InterPro" id="IPR005064">
    <property type="entry name" value="BUG"/>
</dbReference>
<dbReference type="Gene3D" id="3.40.190.10">
    <property type="entry name" value="Periplasmic binding protein-like II"/>
    <property type="match status" value="1"/>
</dbReference>
<dbReference type="Pfam" id="PF03401">
    <property type="entry name" value="TctC"/>
    <property type="match status" value="1"/>
</dbReference>
<name>A0A7Y9LPT4_9BURK</name>
<comment type="caution">
    <text evidence="3">The sequence shown here is derived from an EMBL/GenBank/DDBJ whole genome shotgun (WGS) entry which is preliminary data.</text>
</comment>
<feature type="chain" id="PRO_5031102946" evidence="2">
    <location>
        <begin position="24"/>
        <end position="329"/>
    </location>
</feature>
<keyword evidence="4" id="KW-1185">Reference proteome</keyword>
<comment type="similarity">
    <text evidence="1">Belongs to the UPF0065 (bug) family.</text>
</comment>
<keyword evidence="3" id="KW-0675">Receptor</keyword>
<dbReference type="PANTHER" id="PTHR42928">
    <property type="entry name" value="TRICARBOXYLATE-BINDING PROTEIN"/>
    <property type="match status" value="1"/>
</dbReference>
<evidence type="ECO:0000313" key="4">
    <source>
        <dbReference type="Proteomes" id="UP000542125"/>
    </source>
</evidence>
<dbReference type="PIRSF" id="PIRSF017082">
    <property type="entry name" value="YflP"/>
    <property type="match status" value="1"/>
</dbReference>
<dbReference type="Gene3D" id="3.40.190.150">
    <property type="entry name" value="Bordetella uptake gene, domain 1"/>
    <property type="match status" value="1"/>
</dbReference>
<reference evidence="3 4" key="1">
    <citation type="submission" date="2020-07" db="EMBL/GenBank/DDBJ databases">
        <title>Genomic Encyclopedia of Type Strains, Phase IV (KMG-V): Genome sequencing to study the core and pangenomes of soil and plant-associated prokaryotes.</title>
        <authorList>
            <person name="Whitman W."/>
        </authorList>
    </citation>
    <scope>NUCLEOTIDE SEQUENCE [LARGE SCALE GENOMIC DNA]</scope>
    <source>
        <strain evidence="3 4">SAS40</strain>
    </source>
</reference>
<dbReference type="EMBL" id="JACBYR010000002">
    <property type="protein sequence ID" value="NYE84958.1"/>
    <property type="molecule type" value="Genomic_DNA"/>
</dbReference>
<dbReference type="AlphaFoldDB" id="A0A7Y9LPT4"/>
<keyword evidence="2" id="KW-0732">Signal</keyword>
<evidence type="ECO:0000313" key="3">
    <source>
        <dbReference type="EMBL" id="NYE84958.1"/>
    </source>
</evidence>
<evidence type="ECO:0000256" key="2">
    <source>
        <dbReference type="SAM" id="SignalP"/>
    </source>
</evidence>
<accession>A0A7Y9LPT4</accession>
<feature type="signal peptide" evidence="2">
    <location>
        <begin position="1"/>
        <end position="23"/>
    </location>
</feature>